<dbReference type="SMART" id="SM01260">
    <property type="entry name" value="LANC_like"/>
    <property type="match status" value="1"/>
</dbReference>
<dbReference type="EMBL" id="CP014263">
    <property type="protein sequence ID" value="AQG80551.1"/>
    <property type="molecule type" value="Genomic_DNA"/>
</dbReference>
<feature type="binding site" evidence="1">
    <location>
        <position position="314"/>
    </location>
    <ligand>
        <name>Zn(2+)</name>
        <dbReference type="ChEBI" id="CHEBI:29105"/>
    </ligand>
</feature>
<evidence type="ECO:0008006" key="4">
    <source>
        <dbReference type="Google" id="ProtNLM"/>
    </source>
</evidence>
<evidence type="ECO:0000313" key="3">
    <source>
        <dbReference type="Proteomes" id="UP000187941"/>
    </source>
</evidence>
<evidence type="ECO:0000313" key="2">
    <source>
        <dbReference type="EMBL" id="AQG80551.1"/>
    </source>
</evidence>
<proteinExistence type="predicted"/>
<protein>
    <recommendedName>
        <fullName evidence="4">Lanthionine synthetase</fullName>
    </recommendedName>
</protein>
<dbReference type="CDD" id="cd04793">
    <property type="entry name" value="LanC"/>
    <property type="match status" value="1"/>
</dbReference>
<dbReference type="Pfam" id="PF05147">
    <property type="entry name" value="LANC_like"/>
    <property type="match status" value="1"/>
</dbReference>
<dbReference type="STRING" id="1178516.AWR27_15195"/>
<dbReference type="PRINTS" id="PR01955">
    <property type="entry name" value="LANCFRANKIA"/>
</dbReference>
<accession>A0A1P9WYU6</accession>
<sequence length="419" mass="47014">MATDVPLTIMQTDLLTSLDTARFLHQLVDNHEDLLTRDDSPALYVGTGGSMLLYAHLFVATGDNRYAHSLYSLLDKAVTYLRERVMDTSLVGGFTGVGWLLQHLATLNLIDEDADTFTHLDGLVSQSVELDIRMRYYELMNGLVGKGLYCLSRGGVMDDTLRRVVEGLVQTADHRPEGLTWRYYGQAEERYSLGLSHGIPGVIAFLSRLLTRSFMPHIVRPLLIDTIRWLLSQENQAGQERHFPRFVPDRDPSRLGWCYGDMGVAIALWPAAQALNDDVLRQKAIQIMLTAAQCSVDQSGISMHPRWVDGAFCHGVAGIAHLFNRFYRATGDCRFDDAARHWLQLLLQSAACDSAGPYSTFRTLIHVNNAYDEQDRPIIEWKTLPTLLDGLSGIGLVLLSFAYPDVTDWDAPFLTDVHR</sequence>
<keyword evidence="1" id="KW-0862">Zinc</keyword>
<keyword evidence="3" id="KW-1185">Reference proteome</keyword>
<dbReference type="KEGG" id="smon:AWR27_15195"/>
<reference evidence="2 3" key="1">
    <citation type="submission" date="2016-01" db="EMBL/GenBank/DDBJ databases">
        <authorList>
            <person name="Oliw E.H."/>
        </authorList>
    </citation>
    <scope>NUCLEOTIDE SEQUENCE [LARGE SCALE GENOMIC DNA]</scope>
    <source>
        <strain evidence="2 3">DY10</strain>
    </source>
</reference>
<organism evidence="2 3">
    <name type="scientific">Spirosoma montaniterrae</name>
    <dbReference type="NCBI Taxonomy" id="1178516"/>
    <lineage>
        <taxon>Bacteria</taxon>
        <taxon>Pseudomonadati</taxon>
        <taxon>Bacteroidota</taxon>
        <taxon>Cytophagia</taxon>
        <taxon>Cytophagales</taxon>
        <taxon>Cytophagaceae</taxon>
        <taxon>Spirosoma</taxon>
    </lineage>
</organism>
<dbReference type="InterPro" id="IPR007822">
    <property type="entry name" value="LANC-like"/>
</dbReference>
<feature type="binding site" evidence="1">
    <location>
        <position position="313"/>
    </location>
    <ligand>
        <name>Zn(2+)</name>
        <dbReference type="ChEBI" id="CHEBI:29105"/>
    </ligand>
</feature>
<dbReference type="PANTHER" id="PTHR12736">
    <property type="entry name" value="LANC-LIKE PROTEIN"/>
    <property type="match status" value="1"/>
</dbReference>
<dbReference type="Proteomes" id="UP000187941">
    <property type="component" value="Chromosome"/>
</dbReference>
<dbReference type="PRINTS" id="PR01950">
    <property type="entry name" value="LANCSUPER"/>
</dbReference>
<dbReference type="GO" id="GO:0031179">
    <property type="term" value="P:peptide modification"/>
    <property type="evidence" value="ECO:0007669"/>
    <property type="project" value="InterPro"/>
</dbReference>
<dbReference type="GO" id="GO:0046872">
    <property type="term" value="F:metal ion binding"/>
    <property type="evidence" value="ECO:0007669"/>
    <property type="project" value="UniProtKB-KW"/>
</dbReference>
<dbReference type="Gene3D" id="1.50.10.20">
    <property type="match status" value="1"/>
</dbReference>
<dbReference type="PANTHER" id="PTHR12736:SF7">
    <property type="entry name" value="LANC-LIKE PROTEIN 3"/>
    <property type="match status" value="1"/>
</dbReference>
<dbReference type="SUPFAM" id="SSF158745">
    <property type="entry name" value="LanC-like"/>
    <property type="match status" value="1"/>
</dbReference>
<feature type="binding site" evidence="1">
    <location>
        <position position="258"/>
    </location>
    <ligand>
        <name>Zn(2+)</name>
        <dbReference type="ChEBI" id="CHEBI:29105"/>
    </ligand>
</feature>
<gene>
    <name evidence="2" type="ORF">AWR27_15195</name>
</gene>
<dbReference type="GO" id="GO:0005886">
    <property type="term" value="C:plasma membrane"/>
    <property type="evidence" value="ECO:0007669"/>
    <property type="project" value="TreeGrafter"/>
</dbReference>
<dbReference type="InterPro" id="IPR033889">
    <property type="entry name" value="LanC"/>
</dbReference>
<evidence type="ECO:0000256" key="1">
    <source>
        <dbReference type="PIRSR" id="PIRSR607822-1"/>
    </source>
</evidence>
<keyword evidence="1" id="KW-0479">Metal-binding</keyword>
<dbReference type="AlphaFoldDB" id="A0A1P9WYU6"/>
<name>A0A1P9WYU6_9BACT</name>